<protein>
    <submittedName>
        <fullName evidence="1">Uncharacterized protein</fullName>
    </submittedName>
</protein>
<dbReference type="AlphaFoldDB" id="U7DD30"/>
<sequence length="380" mass="42691">MKKIEILIGTILVCTMTVQGEFFTNFHTAAVATGRYESGADFLHSLSKYGTDSTSDMAVQQLLCRLVPEFARAVQAWNDTSGGPVHGSDPSIFSTGPSGEYIGAGRIISDRDGEIRRMELPRGGRVRYTADNGRLKCAEVSNVHGQSARMESSFSPASRLLREELFLPEQEHSLLWEYSYEEAWHPFPRGVRKWAAVPRKDSSVVVRSLTYDSQGRIRSYVDLKGDDTLRVYGAYYDSRGHVVRETLRVSRDDGWDTRRVEYSYTSRGAVEGVRIVGDGEEKRGDLSFSYASDPPFLRSEGGSEGDLRVRHTSDAVHLFSEETVQSVQVYTTTGRRLHELPLRERVSGEYEFFTAPLGRGTYILQVRTTAGIHFYPLTLQ</sequence>
<dbReference type="Proteomes" id="UP000017148">
    <property type="component" value="Unassembled WGS sequence"/>
</dbReference>
<reference evidence="1 2" key="1">
    <citation type="journal article" date="2013" name="Environ. Microbiol.">
        <title>Genome analysis of Chitinivibrio alkaliphilus gen. nov., sp. nov., a novel extremely haloalkaliphilic anaerobic chitinolytic bacterium from the candidate phylum Termite Group 3.</title>
        <authorList>
            <person name="Sorokin D.Y."/>
            <person name="Gumerov V.M."/>
            <person name="Rakitin A.L."/>
            <person name="Beletsky A.V."/>
            <person name="Damste J.S."/>
            <person name="Muyzer G."/>
            <person name="Mardanov A.V."/>
            <person name="Ravin N.V."/>
        </authorList>
    </citation>
    <scope>NUCLEOTIDE SEQUENCE [LARGE SCALE GENOMIC DNA]</scope>
    <source>
        <strain evidence="1 2">ACht1</strain>
    </source>
</reference>
<dbReference type="EMBL" id="ASJR01000005">
    <property type="protein sequence ID" value="ERP38776.1"/>
    <property type="molecule type" value="Genomic_DNA"/>
</dbReference>
<accession>U7DD30</accession>
<gene>
    <name evidence="1" type="ORF">CALK_0800</name>
</gene>
<dbReference type="RefSeq" id="WP_022636311.1">
    <property type="nucleotide sequence ID" value="NZ_ASJR01000005.1"/>
</dbReference>
<evidence type="ECO:0000313" key="1">
    <source>
        <dbReference type="EMBL" id="ERP38776.1"/>
    </source>
</evidence>
<proteinExistence type="predicted"/>
<dbReference type="STRING" id="1313304.CALK_0800"/>
<keyword evidence="2" id="KW-1185">Reference proteome</keyword>
<organism evidence="1 2">
    <name type="scientific">Chitinivibrio alkaliphilus ACht1</name>
    <dbReference type="NCBI Taxonomy" id="1313304"/>
    <lineage>
        <taxon>Bacteria</taxon>
        <taxon>Pseudomonadati</taxon>
        <taxon>Fibrobacterota</taxon>
        <taxon>Chitinivibrionia</taxon>
        <taxon>Chitinivibrionales</taxon>
        <taxon>Chitinivibrionaceae</taxon>
        <taxon>Chitinivibrio</taxon>
    </lineage>
</organism>
<comment type="caution">
    <text evidence="1">The sequence shown here is derived from an EMBL/GenBank/DDBJ whole genome shotgun (WGS) entry which is preliminary data.</text>
</comment>
<name>U7DD30_9BACT</name>
<evidence type="ECO:0000313" key="2">
    <source>
        <dbReference type="Proteomes" id="UP000017148"/>
    </source>
</evidence>